<protein>
    <submittedName>
        <fullName evidence="3">Histidine kinase</fullName>
    </submittedName>
</protein>
<keyword evidence="3" id="KW-0418">Kinase</keyword>
<evidence type="ECO:0000256" key="1">
    <source>
        <dbReference type="SAM" id="Phobius"/>
    </source>
</evidence>
<dbReference type="PANTHER" id="PTHR40448:SF1">
    <property type="entry name" value="TWO-COMPONENT SENSOR HISTIDINE KINASE"/>
    <property type="match status" value="1"/>
</dbReference>
<dbReference type="Gene3D" id="3.30.565.10">
    <property type="entry name" value="Histidine kinase-like ATPase, C-terminal domain"/>
    <property type="match status" value="1"/>
</dbReference>
<keyword evidence="3" id="KW-0808">Transferase</keyword>
<dbReference type="Pfam" id="PF14501">
    <property type="entry name" value="HATPase_c_5"/>
    <property type="match status" value="1"/>
</dbReference>
<dbReference type="RefSeq" id="WP_057888677.1">
    <property type="nucleotide sequence ID" value="NZ_AZEZ01000095.1"/>
</dbReference>
<feature type="transmembrane region" description="Helical" evidence="1">
    <location>
        <begin position="90"/>
        <end position="107"/>
    </location>
</feature>
<evidence type="ECO:0000313" key="3">
    <source>
        <dbReference type="EMBL" id="KRL42998.1"/>
    </source>
</evidence>
<reference evidence="3 4" key="1">
    <citation type="journal article" date="2015" name="Genome Announc.">
        <title>Expanding the biotechnology potential of lactobacilli through comparative genomics of 213 strains and associated genera.</title>
        <authorList>
            <person name="Sun Z."/>
            <person name="Harris H.M."/>
            <person name="McCann A."/>
            <person name="Guo C."/>
            <person name="Argimon S."/>
            <person name="Zhang W."/>
            <person name="Yang X."/>
            <person name="Jeffery I.B."/>
            <person name="Cooney J.C."/>
            <person name="Kagawa T.F."/>
            <person name="Liu W."/>
            <person name="Song Y."/>
            <person name="Salvetti E."/>
            <person name="Wrobel A."/>
            <person name="Rasinkangas P."/>
            <person name="Parkhill J."/>
            <person name="Rea M.C."/>
            <person name="O'Sullivan O."/>
            <person name="Ritari J."/>
            <person name="Douillard F.P."/>
            <person name="Paul Ross R."/>
            <person name="Yang R."/>
            <person name="Briner A.E."/>
            <person name="Felis G.E."/>
            <person name="de Vos W.M."/>
            <person name="Barrangou R."/>
            <person name="Klaenhammer T.R."/>
            <person name="Caufield P.W."/>
            <person name="Cui Y."/>
            <person name="Zhang H."/>
            <person name="O'Toole P.W."/>
        </authorList>
    </citation>
    <scope>NUCLEOTIDE SEQUENCE [LARGE SCALE GENOMIC DNA]</scope>
    <source>
        <strain evidence="3 4">DSM 14500</strain>
    </source>
</reference>
<feature type="transmembrane region" description="Helical" evidence="1">
    <location>
        <begin position="113"/>
        <end position="133"/>
    </location>
</feature>
<feature type="transmembrane region" description="Helical" evidence="1">
    <location>
        <begin position="49"/>
        <end position="70"/>
    </location>
</feature>
<dbReference type="SUPFAM" id="SSF55874">
    <property type="entry name" value="ATPase domain of HSP90 chaperone/DNA topoisomerase II/histidine kinase"/>
    <property type="match status" value="1"/>
</dbReference>
<dbReference type="PATRIC" id="fig|1423770.3.peg.1346"/>
<keyword evidence="1" id="KW-0812">Transmembrane</keyword>
<gene>
    <name evidence="3" type="ORF">FD29_GL001310</name>
</gene>
<accession>A0A0R1QDZ4</accession>
<sequence>MAKSISLITAASIEIVLFSFATYSARILFFIANNEWKLRILEQLQQNFIAVSLIINVLYLIIFLLVASNFKPQTVKLWIQIEQYHLGKRVFQMALGSFLAFMIILIISDFQSVTATIQAVLLLIFSIGLVITYRQLIFFIRTIAIQNEAKEKILYNKQLNEYLTTVQQQYTDLRKFKHDFQNIMLSMKPFVDNSNSTELKNYYHDILKERVEMSKVSGGNITEVRNIDSDAIRGLLIQKFFIARSEQIQFNLELNQTHYHFDNDILILVRILGILIDNALEYVQTIDEKIVTCAITQTDNTTEITIDNPLKNKLNLKAIFQSGYTTKDQHTGFGLANARKLISETDNLYLETKIIHEHIMMTLIIVGGE</sequence>
<dbReference type="PANTHER" id="PTHR40448">
    <property type="entry name" value="TWO-COMPONENT SENSOR HISTIDINE KINASE"/>
    <property type="match status" value="1"/>
</dbReference>
<dbReference type="GO" id="GO:0042802">
    <property type="term" value="F:identical protein binding"/>
    <property type="evidence" value="ECO:0007669"/>
    <property type="project" value="TreeGrafter"/>
</dbReference>
<evidence type="ECO:0000313" key="4">
    <source>
        <dbReference type="Proteomes" id="UP000050872"/>
    </source>
</evidence>
<keyword evidence="1" id="KW-1133">Transmembrane helix</keyword>
<dbReference type="STRING" id="1423770.FD29_GL001310"/>
<dbReference type="Proteomes" id="UP000050872">
    <property type="component" value="Unassembled WGS sequence"/>
</dbReference>
<evidence type="ECO:0000259" key="2">
    <source>
        <dbReference type="Pfam" id="PF14501"/>
    </source>
</evidence>
<dbReference type="InterPro" id="IPR032834">
    <property type="entry name" value="NatK-like_C"/>
</dbReference>
<feature type="domain" description="Sensor histidine kinase NatK-like C-terminal" evidence="2">
    <location>
        <begin position="267"/>
        <end position="363"/>
    </location>
</feature>
<keyword evidence="1" id="KW-0472">Membrane</keyword>
<dbReference type="EMBL" id="AZEZ01000095">
    <property type="protein sequence ID" value="KRL42998.1"/>
    <property type="molecule type" value="Genomic_DNA"/>
</dbReference>
<dbReference type="InterPro" id="IPR036890">
    <property type="entry name" value="HATPase_C_sf"/>
</dbReference>
<dbReference type="GO" id="GO:0016301">
    <property type="term" value="F:kinase activity"/>
    <property type="evidence" value="ECO:0007669"/>
    <property type="project" value="UniProtKB-KW"/>
</dbReference>
<comment type="caution">
    <text evidence="3">The sequence shown here is derived from an EMBL/GenBank/DDBJ whole genome shotgun (WGS) entry which is preliminary data.</text>
</comment>
<proteinExistence type="predicted"/>
<organism evidence="3 4">
    <name type="scientific">Companilactobacillus mindensis DSM 14500</name>
    <dbReference type="NCBI Taxonomy" id="1423770"/>
    <lineage>
        <taxon>Bacteria</taxon>
        <taxon>Bacillati</taxon>
        <taxon>Bacillota</taxon>
        <taxon>Bacilli</taxon>
        <taxon>Lactobacillales</taxon>
        <taxon>Lactobacillaceae</taxon>
        <taxon>Companilactobacillus</taxon>
    </lineage>
</organism>
<name>A0A0R1QDZ4_9LACO</name>
<feature type="transmembrane region" description="Helical" evidence="1">
    <location>
        <begin position="7"/>
        <end position="29"/>
    </location>
</feature>
<dbReference type="AlphaFoldDB" id="A0A0R1QDZ4"/>
<keyword evidence="4" id="KW-1185">Reference proteome</keyword>